<feature type="compositionally biased region" description="Basic and acidic residues" evidence="2">
    <location>
        <begin position="260"/>
        <end position="285"/>
    </location>
</feature>
<evidence type="ECO:0000256" key="1">
    <source>
        <dbReference type="SAM" id="Coils"/>
    </source>
</evidence>
<dbReference type="Proteomes" id="UP000002282">
    <property type="component" value="Chromosome 2R"/>
</dbReference>
<proteinExistence type="predicted"/>
<accession>A0A0R1DQ83</accession>
<organism evidence="3 4">
    <name type="scientific">Drosophila yakuba</name>
    <name type="common">Fruit fly</name>
    <dbReference type="NCBI Taxonomy" id="7245"/>
    <lineage>
        <taxon>Eukaryota</taxon>
        <taxon>Metazoa</taxon>
        <taxon>Ecdysozoa</taxon>
        <taxon>Arthropoda</taxon>
        <taxon>Hexapoda</taxon>
        <taxon>Insecta</taxon>
        <taxon>Pterygota</taxon>
        <taxon>Neoptera</taxon>
        <taxon>Endopterygota</taxon>
        <taxon>Diptera</taxon>
        <taxon>Brachycera</taxon>
        <taxon>Muscomorpha</taxon>
        <taxon>Ephydroidea</taxon>
        <taxon>Drosophilidae</taxon>
        <taxon>Drosophila</taxon>
        <taxon>Sophophora</taxon>
    </lineage>
</organism>
<evidence type="ECO:0000313" key="3">
    <source>
        <dbReference type="EMBL" id="KRJ99316.1"/>
    </source>
</evidence>
<feature type="region of interest" description="Disordered" evidence="2">
    <location>
        <begin position="102"/>
        <end position="136"/>
    </location>
</feature>
<feature type="compositionally biased region" description="Low complexity" evidence="2">
    <location>
        <begin position="472"/>
        <end position="488"/>
    </location>
</feature>
<evidence type="ECO:0000313" key="4">
    <source>
        <dbReference type="Proteomes" id="UP000002282"/>
    </source>
</evidence>
<dbReference type="OrthoDB" id="7869552at2759"/>
<keyword evidence="4" id="KW-1185">Reference proteome</keyword>
<gene>
    <name evidence="3" type="primary">Dyak\GE12549</name>
    <name evidence="3" type="synonym">dyak_GLEANR_12794</name>
    <name evidence="3" type="synonym">GE12549</name>
    <name evidence="3" type="ORF">Dyak_GE12549</name>
</gene>
<sequence>MNRISWPSFVPDSSRRQAMDVFNGDPFKIHSYNFRYADKPFYPVQNYQRSPPTAPPALPKKASFQTFYQNPRFSQDPEYIPAKRSPHPSSYRRRLLQESMDMSFGSSVPTPDRQSVPVAPQTKRSPTATDSPHLRTCCQSGRYEAMRRGPSITTLYQSSSNLLRSAGGGALPTSTTTFSRNSNTHLQSRRSGCGISINICSADSQSEMDNNVSIEIATDAYLLNNTDKVRIKSQPVRCTPRSSGTFGIDKRLSKFNVSETKPRTSPEWELRQREKAREVARQRERERDRQLLEDRRLEQERELQEERERARQRERDREQLRQLERLRDEERLIELEVERERQRLRELERESQRNREIERLCALQEQARREQLELLCQEPINPPPPVPMTSHLYTTTSDDRLPGMAFCDLTSRRSRRLATSTENPSRSKARRKTRVNQDARSVASATRSLTPPPILTRNSSSPSQTDPCTPTSRSSSVNRRSNPGSSRSFTPVSNPPRSASPTVPRNLDRSSSGTSNGNVHVTVTTTGRRSNCSMRRSSNARVSEQKQLNGNQTCVTCLNNMPIRITTSRSRDTDLAFSLNHVRMRASSPAPRERSSSQESQDSCQVNISVCADKLRLMRL</sequence>
<dbReference type="EMBL" id="CM000158">
    <property type="protein sequence ID" value="KRJ99316.1"/>
    <property type="molecule type" value="Genomic_DNA"/>
</dbReference>
<feature type="compositionally biased region" description="Polar residues" evidence="2">
    <location>
        <begin position="436"/>
        <end position="449"/>
    </location>
</feature>
<feature type="compositionally biased region" description="Polar residues" evidence="2">
    <location>
        <begin position="456"/>
        <end position="471"/>
    </location>
</feature>
<reference evidence="3 4" key="2">
    <citation type="journal article" date="2007" name="PLoS Biol.">
        <title>Principles of genome evolution in the Drosophila melanogaster species group.</title>
        <authorList>
            <person name="Ranz J.M."/>
            <person name="Maurin D."/>
            <person name="Chan Y.S."/>
            <person name="von Grotthuss M."/>
            <person name="Hillier L.W."/>
            <person name="Roote J."/>
            <person name="Ashburner M."/>
            <person name="Bergman C.M."/>
        </authorList>
    </citation>
    <scope>NUCLEOTIDE SEQUENCE [LARGE SCALE GENOMIC DNA]</scope>
    <source>
        <strain evidence="4">Tai18E2 / Tucson 14021-0261.01</strain>
    </source>
</reference>
<reference evidence="3 4" key="1">
    <citation type="journal article" date="2007" name="Nature">
        <title>Evolution of genes and genomes on the Drosophila phylogeny.</title>
        <authorList>
            <consortium name="Drosophila 12 Genomes Consortium"/>
            <person name="Clark A.G."/>
            <person name="Eisen M.B."/>
            <person name="Smith D.R."/>
            <person name="Bergman C.M."/>
            <person name="Oliver B."/>
            <person name="Markow T.A."/>
            <person name="Kaufman T.C."/>
            <person name="Kellis M."/>
            <person name="Gelbart W."/>
            <person name="Iyer V.N."/>
            <person name="Pollard D.A."/>
            <person name="Sackton T.B."/>
            <person name="Larracuente A.M."/>
            <person name="Singh N.D."/>
            <person name="Abad J.P."/>
            <person name="Abt D.N."/>
            <person name="Adryan B."/>
            <person name="Aguade M."/>
            <person name="Akashi H."/>
            <person name="Anderson W.W."/>
            <person name="Aquadro C.F."/>
            <person name="Ardell D.H."/>
            <person name="Arguello R."/>
            <person name="Artieri C.G."/>
            <person name="Barbash D.A."/>
            <person name="Barker D."/>
            <person name="Barsanti P."/>
            <person name="Batterham P."/>
            <person name="Batzoglou S."/>
            <person name="Begun D."/>
            <person name="Bhutkar A."/>
            <person name="Blanco E."/>
            <person name="Bosak S.A."/>
            <person name="Bradley R.K."/>
            <person name="Brand A.D."/>
            <person name="Brent M.R."/>
            <person name="Brooks A.N."/>
            <person name="Brown R.H."/>
            <person name="Butlin R.K."/>
            <person name="Caggese C."/>
            <person name="Calvi B.R."/>
            <person name="Bernardo de Carvalho A."/>
            <person name="Caspi A."/>
            <person name="Castrezana S."/>
            <person name="Celniker S.E."/>
            <person name="Chang J.L."/>
            <person name="Chapple C."/>
            <person name="Chatterji S."/>
            <person name="Chinwalla A."/>
            <person name="Civetta A."/>
            <person name="Clifton S.W."/>
            <person name="Comeron J.M."/>
            <person name="Costello J.C."/>
            <person name="Coyne J.A."/>
            <person name="Daub J."/>
            <person name="David R.G."/>
            <person name="Delcher A.L."/>
            <person name="Delehaunty K."/>
            <person name="Do C.B."/>
            <person name="Ebling H."/>
            <person name="Edwards K."/>
            <person name="Eickbush T."/>
            <person name="Evans J.D."/>
            <person name="Filipski A."/>
            <person name="Findeiss S."/>
            <person name="Freyhult E."/>
            <person name="Fulton L."/>
            <person name="Fulton R."/>
            <person name="Garcia A.C."/>
            <person name="Gardiner A."/>
            <person name="Garfield D.A."/>
            <person name="Garvin B.E."/>
            <person name="Gibson G."/>
            <person name="Gilbert D."/>
            <person name="Gnerre S."/>
            <person name="Godfrey J."/>
            <person name="Good R."/>
            <person name="Gotea V."/>
            <person name="Gravely B."/>
            <person name="Greenberg A.J."/>
            <person name="Griffiths-Jones S."/>
            <person name="Gross S."/>
            <person name="Guigo R."/>
            <person name="Gustafson E.A."/>
            <person name="Haerty W."/>
            <person name="Hahn M.W."/>
            <person name="Halligan D.L."/>
            <person name="Halpern A.L."/>
            <person name="Halter G.M."/>
            <person name="Han M.V."/>
            <person name="Heger A."/>
            <person name="Hillier L."/>
            <person name="Hinrichs A.S."/>
            <person name="Holmes I."/>
            <person name="Hoskins R.A."/>
            <person name="Hubisz M.J."/>
            <person name="Hultmark D."/>
            <person name="Huntley M.A."/>
            <person name="Jaffe D.B."/>
            <person name="Jagadeeshan S."/>
            <person name="Jeck W.R."/>
            <person name="Johnson J."/>
            <person name="Jones C.D."/>
            <person name="Jordan W.C."/>
            <person name="Karpen G.H."/>
            <person name="Kataoka E."/>
            <person name="Keightley P.D."/>
            <person name="Kheradpour P."/>
            <person name="Kirkness E.F."/>
            <person name="Koerich L.B."/>
            <person name="Kristiansen K."/>
            <person name="Kudrna D."/>
            <person name="Kulathinal R.J."/>
            <person name="Kumar S."/>
            <person name="Kwok R."/>
            <person name="Lander E."/>
            <person name="Langley C.H."/>
            <person name="Lapoint R."/>
            <person name="Lazzaro B.P."/>
            <person name="Lee S.J."/>
            <person name="Levesque L."/>
            <person name="Li R."/>
            <person name="Lin C.F."/>
            <person name="Lin M.F."/>
            <person name="Lindblad-Toh K."/>
            <person name="Llopart A."/>
            <person name="Long M."/>
            <person name="Low L."/>
            <person name="Lozovsky E."/>
            <person name="Lu J."/>
            <person name="Luo M."/>
            <person name="Machado C.A."/>
            <person name="Makalowski W."/>
            <person name="Marzo M."/>
            <person name="Matsuda M."/>
            <person name="Matzkin L."/>
            <person name="McAllister B."/>
            <person name="McBride C.S."/>
            <person name="McKernan B."/>
            <person name="McKernan K."/>
            <person name="Mendez-Lago M."/>
            <person name="Minx P."/>
            <person name="Mollenhauer M.U."/>
            <person name="Montooth K."/>
            <person name="Mount S.M."/>
            <person name="Mu X."/>
            <person name="Myers E."/>
            <person name="Negre B."/>
            <person name="Newfeld S."/>
            <person name="Nielsen R."/>
            <person name="Noor M.A."/>
            <person name="O'Grady P."/>
            <person name="Pachter L."/>
            <person name="Papaceit M."/>
            <person name="Parisi M.J."/>
            <person name="Parisi M."/>
            <person name="Parts L."/>
            <person name="Pedersen J.S."/>
            <person name="Pesole G."/>
            <person name="Phillippy A.M."/>
            <person name="Ponting C.P."/>
            <person name="Pop M."/>
            <person name="Porcelli D."/>
            <person name="Powell J.R."/>
            <person name="Prohaska S."/>
            <person name="Pruitt K."/>
            <person name="Puig M."/>
            <person name="Quesneville H."/>
            <person name="Ram K.R."/>
            <person name="Rand D."/>
            <person name="Rasmussen M.D."/>
            <person name="Reed L.K."/>
            <person name="Reenan R."/>
            <person name="Reily A."/>
            <person name="Remington K.A."/>
            <person name="Rieger T.T."/>
            <person name="Ritchie M.G."/>
            <person name="Robin C."/>
            <person name="Rogers Y.H."/>
            <person name="Rohde C."/>
            <person name="Rozas J."/>
            <person name="Rubenfield M.J."/>
            <person name="Ruiz A."/>
            <person name="Russo S."/>
            <person name="Salzberg S.L."/>
            <person name="Sanchez-Gracia A."/>
            <person name="Saranga D.J."/>
            <person name="Sato H."/>
            <person name="Schaeffer S.W."/>
            <person name="Schatz M.C."/>
            <person name="Schlenke T."/>
            <person name="Schwartz R."/>
            <person name="Segarra C."/>
            <person name="Singh R.S."/>
            <person name="Sirot L."/>
            <person name="Sirota M."/>
            <person name="Sisneros N.B."/>
            <person name="Smith C.D."/>
            <person name="Smith T.F."/>
            <person name="Spieth J."/>
            <person name="Stage D.E."/>
            <person name="Stark A."/>
            <person name="Stephan W."/>
            <person name="Strausberg R.L."/>
            <person name="Strempel S."/>
            <person name="Sturgill D."/>
            <person name="Sutton G."/>
            <person name="Sutton G.G."/>
            <person name="Tao W."/>
            <person name="Teichmann S."/>
            <person name="Tobari Y.N."/>
            <person name="Tomimura Y."/>
            <person name="Tsolas J.M."/>
            <person name="Valente V.L."/>
            <person name="Venter E."/>
            <person name="Venter J.C."/>
            <person name="Vicario S."/>
            <person name="Vieira F.G."/>
            <person name="Vilella A.J."/>
            <person name="Villasante A."/>
            <person name="Walenz B."/>
            <person name="Wang J."/>
            <person name="Wasserman M."/>
            <person name="Watts T."/>
            <person name="Wilson D."/>
            <person name="Wilson R.K."/>
            <person name="Wing R.A."/>
            <person name="Wolfner M.F."/>
            <person name="Wong A."/>
            <person name="Wong G.K."/>
            <person name="Wu C.I."/>
            <person name="Wu G."/>
            <person name="Yamamoto D."/>
            <person name="Yang H.P."/>
            <person name="Yang S.P."/>
            <person name="Yorke J.A."/>
            <person name="Yoshida K."/>
            <person name="Zdobnov E."/>
            <person name="Zhang P."/>
            <person name="Zhang Y."/>
            <person name="Zimin A.V."/>
            <person name="Baldwin J."/>
            <person name="Abdouelleil A."/>
            <person name="Abdulkadir J."/>
            <person name="Abebe A."/>
            <person name="Abera B."/>
            <person name="Abreu J."/>
            <person name="Acer S.C."/>
            <person name="Aftuck L."/>
            <person name="Alexander A."/>
            <person name="An P."/>
            <person name="Anderson E."/>
            <person name="Anderson S."/>
            <person name="Arachi H."/>
            <person name="Azer M."/>
            <person name="Bachantsang P."/>
            <person name="Barry A."/>
            <person name="Bayul T."/>
            <person name="Berlin A."/>
            <person name="Bessette D."/>
            <person name="Bloom T."/>
            <person name="Blye J."/>
            <person name="Boguslavskiy L."/>
            <person name="Bonnet C."/>
            <person name="Boukhgalter B."/>
            <person name="Bourzgui I."/>
            <person name="Brown A."/>
            <person name="Cahill P."/>
            <person name="Channer S."/>
            <person name="Cheshatsang Y."/>
            <person name="Chuda L."/>
            <person name="Citroen M."/>
            <person name="Collymore A."/>
            <person name="Cooke P."/>
            <person name="Costello M."/>
            <person name="D'Aco K."/>
            <person name="Daza R."/>
            <person name="De Haan G."/>
            <person name="DeGray S."/>
            <person name="DeMaso C."/>
            <person name="Dhargay N."/>
            <person name="Dooley K."/>
            <person name="Dooley E."/>
            <person name="Doricent M."/>
            <person name="Dorje P."/>
            <person name="Dorjee K."/>
            <person name="Dupes A."/>
            <person name="Elong R."/>
            <person name="Falk J."/>
            <person name="Farina A."/>
            <person name="Faro S."/>
            <person name="Ferguson D."/>
            <person name="Fisher S."/>
            <person name="Foley C.D."/>
            <person name="Franke A."/>
            <person name="Friedrich D."/>
            <person name="Gadbois L."/>
            <person name="Gearin G."/>
            <person name="Gearin C.R."/>
            <person name="Giannoukos G."/>
            <person name="Goode T."/>
            <person name="Graham J."/>
            <person name="Grandbois E."/>
            <person name="Grewal S."/>
            <person name="Gyaltsen K."/>
            <person name="Hafez N."/>
            <person name="Hagos B."/>
            <person name="Hall J."/>
            <person name="Henson C."/>
            <person name="Hollinger A."/>
            <person name="Honan T."/>
            <person name="Huard M.D."/>
            <person name="Hughes L."/>
            <person name="Hurhula B."/>
            <person name="Husby M.E."/>
            <person name="Kamat A."/>
            <person name="Kanga B."/>
            <person name="Kashin S."/>
            <person name="Khazanovich D."/>
            <person name="Kisner P."/>
            <person name="Lance K."/>
            <person name="Lara M."/>
            <person name="Lee W."/>
            <person name="Lennon N."/>
            <person name="Letendre F."/>
            <person name="LeVine R."/>
            <person name="Lipovsky A."/>
            <person name="Liu X."/>
            <person name="Liu J."/>
            <person name="Liu S."/>
            <person name="Lokyitsang T."/>
            <person name="Lokyitsang Y."/>
            <person name="Lubonja R."/>
            <person name="Lui A."/>
            <person name="MacDonald P."/>
            <person name="Magnisalis V."/>
            <person name="Maru K."/>
            <person name="Matthews C."/>
            <person name="McCusker W."/>
            <person name="McDonough S."/>
            <person name="Mehta T."/>
            <person name="Meldrim J."/>
            <person name="Meneus L."/>
            <person name="Mihai O."/>
            <person name="Mihalev A."/>
            <person name="Mihova T."/>
            <person name="Mittelman R."/>
            <person name="Mlenga V."/>
            <person name="Montmayeur A."/>
            <person name="Mulrain L."/>
            <person name="Navidi A."/>
            <person name="Naylor J."/>
            <person name="Negash T."/>
            <person name="Nguyen T."/>
            <person name="Nguyen N."/>
            <person name="Nicol R."/>
            <person name="Norbu C."/>
            <person name="Norbu N."/>
            <person name="Novod N."/>
            <person name="O'Neill B."/>
            <person name="Osman S."/>
            <person name="Markiewicz E."/>
            <person name="Oyono O.L."/>
            <person name="Patti C."/>
            <person name="Phunkhang P."/>
            <person name="Pierre F."/>
            <person name="Priest M."/>
            <person name="Raghuraman S."/>
            <person name="Rege F."/>
            <person name="Reyes R."/>
            <person name="Rise C."/>
            <person name="Rogov P."/>
            <person name="Ross K."/>
            <person name="Ryan E."/>
            <person name="Settipalli S."/>
            <person name="Shea T."/>
            <person name="Sherpa N."/>
            <person name="Shi L."/>
            <person name="Shih D."/>
            <person name="Sparrow T."/>
            <person name="Spaulding J."/>
            <person name="Stalker J."/>
            <person name="Stange-Thomann N."/>
            <person name="Stavropoulos S."/>
            <person name="Stone C."/>
            <person name="Strader C."/>
            <person name="Tesfaye S."/>
            <person name="Thomson T."/>
            <person name="Thoulutsang Y."/>
            <person name="Thoulutsang D."/>
            <person name="Topham K."/>
            <person name="Topping I."/>
            <person name="Tsamla T."/>
            <person name="Vassiliev H."/>
            <person name="Vo A."/>
            <person name="Wangchuk T."/>
            <person name="Wangdi T."/>
            <person name="Weiand M."/>
            <person name="Wilkinson J."/>
            <person name="Wilson A."/>
            <person name="Yadav S."/>
            <person name="Young G."/>
            <person name="Yu Q."/>
            <person name="Zembek L."/>
            <person name="Zhong D."/>
            <person name="Zimmer A."/>
            <person name="Zwirko Z."/>
            <person name="Jaffe D.B."/>
            <person name="Alvarez P."/>
            <person name="Brockman W."/>
            <person name="Butler J."/>
            <person name="Chin C."/>
            <person name="Gnerre S."/>
            <person name="Grabherr M."/>
            <person name="Kleber M."/>
            <person name="Mauceli E."/>
            <person name="MacCallum I."/>
        </authorList>
    </citation>
    <scope>NUCLEOTIDE SEQUENCE [LARGE SCALE GENOMIC DNA]</scope>
    <source>
        <strain evidence="4">Tai18E2 / Tucson 14021-0261.01</strain>
    </source>
</reference>
<feature type="compositionally biased region" description="Low complexity" evidence="2">
    <location>
        <begin position="513"/>
        <end position="541"/>
    </location>
</feature>
<protein>
    <submittedName>
        <fullName evidence="3">Uncharacterized protein, isoform B</fullName>
    </submittedName>
</protein>
<feature type="compositionally biased region" description="Polar residues" evidence="2">
    <location>
        <begin position="104"/>
        <end position="113"/>
    </location>
</feature>
<feature type="compositionally biased region" description="Polar residues" evidence="2">
    <location>
        <begin position="489"/>
        <end position="503"/>
    </location>
</feature>
<feature type="region of interest" description="Disordered" evidence="2">
    <location>
        <begin position="410"/>
        <end position="547"/>
    </location>
</feature>
<feature type="region of interest" description="Disordered" evidence="2">
    <location>
        <begin position="257"/>
        <end position="285"/>
    </location>
</feature>
<keyword evidence="1" id="KW-0175">Coiled coil</keyword>
<dbReference type="AlphaFoldDB" id="A0A0R1DQ83"/>
<evidence type="ECO:0000256" key="2">
    <source>
        <dbReference type="SAM" id="MobiDB-lite"/>
    </source>
</evidence>
<feature type="coiled-coil region" evidence="1">
    <location>
        <begin position="289"/>
        <end position="367"/>
    </location>
</feature>
<name>A0A0R1DQ83_DROYA</name>